<dbReference type="RefSeq" id="WP_149674605.1">
    <property type="nucleotide sequence ID" value="NZ_VTUZ01000036.1"/>
</dbReference>
<gene>
    <name evidence="7" type="ORF">FVF58_36690</name>
</gene>
<dbReference type="PANTHER" id="PTHR30537:SF5">
    <property type="entry name" value="HTH-TYPE TRANSCRIPTIONAL ACTIVATOR TTDR-RELATED"/>
    <property type="match status" value="1"/>
</dbReference>
<dbReference type="Pfam" id="PF00126">
    <property type="entry name" value="HTH_1"/>
    <property type="match status" value="1"/>
</dbReference>
<reference evidence="7 8" key="1">
    <citation type="submission" date="2019-08" db="EMBL/GenBank/DDBJ databases">
        <title>Paraburkholderia sp. DCY113.</title>
        <authorList>
            <person name="Kang J."/>
        </authorList>
    </citation>
    <scope>NUCLEOTIDE SEQUENCE [LARGE SCALE GENOMIC DNA]</scope>
    <source>
        <strain evidence="7 8">DCY113</strain>
    </source>
</reference>
<evidence type="ECO:0000313" key="8">
    <source>
        <dbReference type="Proteomes" id="UP000325273"/>
    </source>
</evidence>
<comment type="similarity">
    <text evidence="1">Belongs to the LysR transcriptional regulatory family.</text>
</comment>
<evidence type="ECO:0000259" key="6">
    <source>
        <dbReference type="PROSITE" id="PS50931"/>
    </source>
</evidence>
<evidence type="ECO:0000313" key="7">
    <source>
        <dbReference type="EMBL" id="KAA1003396.1"/>
    </source>
</evidence>
<dbReference type="InterPro" id="IPR005119">
    <property type="entry name" value="LysR_subst-bd"/>
</dbReference>
<dbReference type="Gene3D" id="3.40.190.290">
    <property type="match status" value="1"/>
</dbReference>
<evidence type="ECO:0000256" key="1">
    <source>
        <dbReference type="ARBA" id="ARBA00009437"/>
    </source>
</evidence>
<name>A0A5B0GJ39_9BURK</name>
<dbReference type="FunFam" id="1.10.10.10:FF:000001">
    <property type="entry name" value="LysR family transcriptional regulator"/>
    <property type="match status" value="1"/>
</dbReference>
<sequence length="307" mass="33389">MDTLKSMRVFARVVEAGSFTAAAQSHDSTTGAMSRAVADLEAHLRTRLLNRSTRRLSVTPAGERYLERCRQILADLDKAEEEASGAHERPAGTLRLFSFASIGQHYLLPAISRYRAQYPDVTVELTMSQSAPDLFGGGSDVAIIGAPSLSDSEMVSHLLGSTCGILCASPHYVRSRGTPEKPGDLAQHECLILNTPAFPPHEWLLEGPGGSELILVRGPLQVNIAESLVVAIRAGMGIGMLPLYAAVDGLRDGTLVRVLPHHTLQNMNIYALYPSRKFIDAKTRTWVDFLRTHLPEVIARDKTLLAG</sequence>
<dbReference type="PANTHER" id="PTHR30537">
    <property type="entry name" value="HTH-TYPE TRANSCRIPTIONAL REGULATOR"/>
    <property type="match status" value="1"/>
</dbReference>
<evidence type="ECO:0000256" key="4">
    <source>
        <dbReference type="ARBA" id="ARBA00023163"/>
    </source>
</evidence>
<dbReference type="SUPFAM" id="SSF46785">
    <property type="entry name" value="Winged helix' DNA-binding domain"/>
    <property type="match status" value="1"/>
</dbReference>
<feature type="coiled-coil region" evidence="5">
    <location>
        <begin position="62"/>
        <end position="89"/>
    </location>
</feature>
<feature type="domain" description="HTH lysR-type" evidence="6">
    <location>
        <begin position="1"/>
        <end position="59"/>
    </location>
</feature>
<dbReference type="AlphaFoldDB" id="A0A5B0GJ39"/>
<dbReference type="Gene3D" id="1.10.10.10">
    <property type="entry name" value="Winged helix-like DNA-binding domain superfamily/Winged helix DNA-binding domain"/>
    <property type="match status" value="1"/>
</dbReference>
<dbReference type="SUPFAM" id="SSF53850">
    <property type="entry name" value="Periplasmic binding protein-like II"/>
    <property type="match status" value="1"/>
</dbReference>
<accession>A0A5B0GJ39</accession>
<dbReference type="InterPro" id="IPR036390">
    <property type="entry name" value="WH_DNA-bd_sf"/>
</dbReference>
<dbReference type="InterPro" id="IPR058163">
    <property type="entry name" value="LysR-type_TF_proteobact-type"/>
</dbReference>
<dbReference type="Pfam" id="PF03466">
    <property type="entry name" value="LysR_substrate"/>
    <property type="match status" value="1"/>
</dbReference>
<keyword evidence="8" id="KW-1185">Reference proteome</keyword>
<dbReference type="PROSITE" id="PS50931">
    <property type="entry name" value="HTH_LYSR"/>
    <property type="match status" value="1"/>
</dbReference>
<dbReference type="InterPro" id="IPR036388">
    <property type="entry name" value="WH-like_DNA-bd_sf"/>
</dbReference>
<organism evidence="7 8">
    <name type="scientific">Paraburkholderia panacisoli</name>
    <dbReference type="NCBI Taxonomy" id="2603818"/>
    <lineage>
        <taxon>Bacteria</taxon>
        <taxon>Pseudomonadati</taxon>
        <taxon>Pseudomonadota</taxon>
        <taxon>Betaproteobacteria</taxon>
        <taxon>Burkholderiales</taxon>
        <taxon>Burkholderiaceae</taxon>
        <taxon>Paraburkholderia</taxon>
    </lineage>
</organism>
<keyword evidence="3" id="KW-0238">DNA-binding</keyword>
<evidence type="ECO:0000256" key="3">
    <source>
        <dbReference type="ARBA" id="ARBA00023125"/>
    </source>
</evidence>
<keyword evidence="2" id="KW-0805">Transcription regulation</keyword>
<dbReference type="CDD" id="cd08422">
    <property type="entry name" value="PBP2_CrgA_like"/>
    <property type="match status" value="1"/>
</dbReference>
<evidence type="ECO:0000256" key="2">
    <source>
        <dbReference type="ARBA" id="ARBA00023015"/>
    </source>
</evidence>
<keyword evidence="4" id="KW-0804">Transcription</keyword>
<protein>
    <submittedName>
        <fullName evidence="7">LysR family transcriptional regulator</fullName>
    </submittedName>
</protein>
<proteinExistence type="inferred from homology"/>
<keyword evidence="5" id="KW-0175">Coiled coil</keyword>
<dbReference type="GO" id="GO:0003677">
    <property type="term" value="F:DNA binding"/>
    <property type="evidence" value="ECO:0007669"/>
    <property type="project" value="UniProtKB-KW"/>
</dbReference>
<dbReference type="EMBL" id="VTUZ01000036">
    <property type="protein sequence ID" value="KAA1003396.1"/>
    <property type="molecule type" value="Genomic_DNA"/>
</dbReference>
<comment type="caution">
    <text evidence="7">The sequence shown here is derived from an EMBL/GenBank/DDBJ whole genome shotgun (WGS) entry which is preliminary data.</text>
</comment>
<dbReference type="GO" id="GO:0003700">
    <property type="term" value="F:DNA-binding transcription factor activity"/>
    <property type="evidence" value="ECO:0007669"/>
    <property type="project" value="InterPro"/>
</dbReference>
<dbReference type="Proteomes" id="UP000325273">
    <property type="component" value="Unassembled WGS sequence"/>
</dbReference>
<evidence type="ECO:0000256" key="5">
    <source>
        <dbReference type="SAM" id="Coils"/>
    </source>
</evidence>
<dbReference type="InterPro" id="IPR000847">
    <property type="entry name" value="LysR_HTH_N"/>
</dbReference>